<dbReference type="Gene3D" id="3.80.10.10">
    <property type="entry name" value="Ribonuclease Inhibitor"/>
    <property type="match status" value="2"/>
</dbReference>
<sequence length="356" mass="39039">MTIVIFPLGELKKIRENVASGEEFDVKNKQIGKNLMGLNLSANPLQGSIPDEFGDVMFSLQHLDLDFSELRDGIPKSMGNLCALCTLRIDNSNLSGKFAEFIGNLSGCTQNSLEVLSLVGNQFSGTFSNNIIRFSSLKELCKRIFDEEFSSPHNPKVVLTKYVKKIWATSVSNQEPSRKSDLFFAWTFPPFGWVKINCDGAAKSQGCLTSCGGLIRGDGREWLGGFAANLGMGSNIGLLKELQSLDLPRNHLSGDMPSSMEDFTFLKRLDLSYNNFSGKIPSSTQLQSFNASQFIGNPLLCGLPLQQKCPGDKGFDQSQPSNNGGAGTVQEDEDEFEKWFYTGMGIGFAVGFDQSH</sequence>
<keyword evidence="7" id="KW-0325">Glycoprotein</keyword>
<dbReference type="InterPro" id="IPR001611">
    <property type="entry name" value="Leu-rich_rpt"/>
</dbReference>
<dbReference type="EMBL" id="JARAOO010000012">
    <property type="protein sequence ID" value="KAJ7949852.1"/>
    <property type="molecule type" value="Genomic_DNA"/>
</dbReference>
<proteinExistence type="predicted"/>
<dbReference type="Pfam" id="PF00560">
    <property type="entry name" value="LRR_1"/>
    <property type="match status" value="4"/>
</dbReference>
<evidence type="ECO:0000256" key="6">
    <source>
        <dbReference type="ARBA" id="ARBA00023170"/>
    </source>
</evidence>
<feature type="region of interest" description="Disordered" evidence="8">
    <location>
        <begin position="311"/>
        <end position="330"/>
    </location>
</feature>
<gene>
    <name evidence="9" type="ORF">O6P43_030144</name>
</gene>
<keyword evidence="9" id="KW-0418">Kinase</keyword>
<keyword evidence="4" id="KW-1133">Transmembrane helix</keyword>
<evidence type="ECO:0000256" key="7">
    <source>
        <dbReference type="ARBA" id="ARBA00023180"/>
    </source>
</evidence>
<dbReference type="InterPro" id="IPR046956">
    <property type="entry name" value="RLP23-like"/>
</dbReference>
<dbReference type="InterPro" id="IPR032675">
    <property type="entry name" value="LRR_dom_sf"/>
</dbReference>
<name>A0AAD7L1W4_QUISA</name>
<evidence type="ECO:0000313" key="10">
    <source>
        <dbReference type="Proteomes" id="UP001163823"/>
    </source>
</evidence>
<comment type="subcellular location">
    <subcellularLocation>
        <location evidence="1">Membrane</location>
        <topology evidence="1">Single-pass type I membrane protein</topology>
    </subcellularLocation>
</comment>
<accession>A0AAD7L1W4</accession>
<dbReference type="Proteomes" id="UP001163823">
    <property type="component" value="Chromosome 12"/>
</dbReference>
<keyword evidence="5" id="KW-0472">Membrane</keyword>
<evidence type="ECO:0000256" key="8">
    <source>
        <dbReference type="SAM" id="MobiDB-lite"/>
    </source>
</evidence>
<keyword evidence="10" id="KW-1185">Reference proteome</keyword>
<comment type="caution">
    <text evidence="9">The sequence shown here is derived from an EMBL/GenBank/DDBJ whole genome shotgun (WGS) entry which is preliminary data.</text>
</comment>
<evidence type="ECO:0000256" key="2">
    <source>
        <dbReference type="ARBA" id="ARBA00022692"/>
    </source>
</evidence>
<protein>
    <submittedName>
        <fullName evidence="9">Leucine-rich receptor-like kinase family protein</fullName>
    </submittedName>
</protein>
<dbReference type="PANTHER" id="PTHR48063">
    <property type="entry name" value="LRR RECEPTOR-LIKE KINASE"/>
    <property type="match status" value="1"/>
</dbReference>
<evidence type="ECO:0000256" key="3">
    <source>
        <dbReference type="ARBA" id="ARBA00022729"/>
    </source>
</evidence>
<reference evidence="9" key="1">
    <citation type="journal article" date="2023" name="Science">
        <title>Elucidation of the pathway for biosynthesis of saponin adjuvants from the soapbark tree.</title>
        <authorList>
            <person name="Reed J."/>
            <person name="Orme A."/>
            <person name="El-Demerdash A."/>
            <person name="Owen C."/>
            <person name="Martin L.B.B."/>
            <person name="Misra R.C."/>
            <person name="Kikuchi S."/>
            <person name="Rejzek M."/>
            <person name="Martin A.C."/>
            <person name="Harkess A."/>
            <person name="Leebens-Mack J."/>
            <person name="Louveau T."/>
            <person name="Stephenson M.J."/>
            <person name="Osbourn A."/>
        </authorList>
    </citation>
    <scope>NUCLEOTIDE SEQUENCE</scope>
    <source>
        <strain evidence="9">S10</strain>
    </source>
</reference>
<evidence type="ECO:0000256" key="1">
    <source>
        <dbReference type="ARBA" id="ARBA00004479"/>
    </source>
</evidence>
<organism evidence="9 10">
    <name type="scientific">Quillaja saponaria</name>
    <name type="common">Soap bark tree</name>
    <dbReference type="NCBI Taxonomy" id="32244"/>
    <lineage>
        <taxon>Eukaryota</taxon>
        <taxon>Viridiplantae</taxon>
        <taxon>Streptophyta</taxon>
        <taxon>Embryophyta</taxon>
        <taxon>Tracheophyta</taxon>
        <taxon>Spermatophyta</taxon>
        <taxon>Magnoliopsida</taxon>
        <taxon>eudicotyledons</taxon>
        <taxon>Gunneridae</taxon>
        <taxon>Pentapetalae</taxon>
        <taxon>rosids</taxon>
        <taxon>fabids</taxon>
        <taxon>Fabales</taxon>
        <taxon>Quillajaceae</taxon>
        <taxon>Quillaja</taxon>
    </lineage>
</organism>
<dbReference type="AlphaFoldDB" id="A0AAD7L1W4"/>
<keyword evidence="2" id="KW-0812">Transmembrane</keyword>
<dbReference type="GO" id="GO:0016020">
    <property type="term" value="C:membrane"/>
    <property type="evidence" value="ECO:0007669"/>
    <property type="project" value="UniProtKB-SubCell"/>
</dbReference>
<dbReference type="GO" id="GO:0016301">
    <property type="term" value="F:kinase activity"/>
    <property type="evidence" value="ECO:0007669"/>
    <property type="project" value="UniProtKB-KW"/>
</dbReference>
<dbReference type="KEGG" id="qsa:O6P43_030144"/>
<keyword evidence="6 9" id="KW-0675">Receptor</keyword>
<evidence type="ECO:0000313" key="9">
    <source>
        <dbReference type="EMBL" id="KAJ7949852.1"/>
    </source>
</evidence>
<keyword evidence="9" id="KW-0808">Transferase</keyword>
<dbReference type="PANTHER" id="PTHR48063:SF101">
    <property type="entry name" value="LRR RECEPTOR-LIKE SERINE_THREONINE-PROTEIN KINASE FLS2"/>
    <property type="match status" value="1"/>
</dbReference>
<evidence type="ECO:0000256" key="4">
    <source>
        <dbReference type="ARBA" id="ARBA00022989"/>
    </source>
</evidence>
<evidence type="ECO:0000256" key="5">
    <source>
        <dbReference type="ARBA" id="ARBA00023136"/>
    </source>
</evidence>
<keyword evidence="3" id="KW-0732">Signal</keyword>
<dbReference type="SUPFAM" id="SSF52058">
    <property type="entry name" value="L domain-like"/>
    <property type="match status" value="1"/>
</dbReference>